<accession>A0A9Y2NJX1</accession>
<name>A0A9Y2NJX1_9PSEU</name>
<reference evidence="1 2" key="1">
    <citation type="submission" date="2023-06" db="EMBL/GenBank/DDBJ databases">
        <authorList>
            <person name="Oyuntsetseg B."/>
            <person name="Kim S.B."/>
        </authorList>
    </citation>
    <scope>NUCLEOTIDE SEQUENCE [LARGE SCALE GENOMIC DNA]</scope>
    <source>
        <strain evidence="1 2">4-36</strain>
    </source>
</reference>
<dbReference type="KEGG" id="amog:QRX60_41780"/>
<evidence type="ECO:0000313" key="2">
    <source>
        <dbReference type="Proteomes" id="UP001239397"/>
    </source>
</evidence>
<dbReference type="AlphaFoldDB" id="A0A9Y2NJX1"/>
<proteinExistence type="predicted"/>
<evidence type="ECO:0000313" key="1">
    <source>
        <dbReference type="EMBL" id="WIY00525.1"/>
    </source>
</evidence>
<protein>
    <submittedName>
        <fullName evidence="1">DUF2180 family protein</fullName>
    </submittedName>
</protein>
<dbReference type="RefSeq" id="WP_285996991.1">
    <property type="nucleotide sequence ID" value="NZ_CP127295.1"/>
</dbReference>
<dbReference type="EMBL" id="CP127295">
    <property type="protein sequence ID" value="WIY00525.1"/>
    <property type="molecule type" value="Genomic_DNA"/>
</dbReference>
<dbReference type="InterPro" id="IPR017211">
    <property type="entry name" value="UCP037465_Znf"/>
</dbReference>
<dbReference type="Pfam" id="PF09947">
    <property type="entry name" value="DUF2180"/>
    <property type="match status" value="1"/>
</dbReference>
<dbReference type="Proteomes" id="UP001239397">
    <property type="component" value="Chromosome"/>
</dbReference>
<gene>
    <name evidence="1" type="ORF">QRX60_41780</name>
</gene>
<organism evidence="1 2">
    <name type="scientific">Amycolatopsis mongoliensis</name>
    <dbReference type="NCBI Taxonomy" id="715475"/>
    <lineage>
        <taxon>Bacteria</taxon>
        <taxon>Bacillati</taxon>
        <taxon>Actinomycetota</taxon>
        <taxon>Actinomycetes</taxon>
        <taxon>Pseudonocardiales</taxon>
        <taxon>Pseudonocardiaceae</taxon>
        <taxon>Amycolatopsis</taxon>
    </lineage>
</organism>
<sequence>MRCLDCAVTGLVAEASATCVDCGAGLCRNHLVLGHREREVRASEGFETGMDERWSRAARCRECARTCSGQEAVPWPAPQETGSQ</sequence>
<keyword evidence="2" id="KW-1185">Reference proteome</keyword>